<dbReference type="FunFam" id="3.40.50.300:FF:001447">
    <property type="entry name" value="Ras-related protein Rab-1B"/>
    <property type="match status" value="1"/>
</dbReference>
<protein>
    <submittedName>
        <fullName evidence="4">Rho GTPase Rho1</fullName>
    </submittedName>
</protein>
<dbReference type="Proteomes" id="UP000248423">
    <property type="component" value="Unassembled WGS sequence"/>
</dbReference>
<name>A0A319EFR4_ASPSB</name>
<dbReference type="GO" id="GO:0005525">
    <property type="term" value="F:GTP binding"/>
    <property type="evidence" value="ECO:0007669"/>
    <property type="project" value="UniProtKB-KW"/>
</dbReference>
<organism evidence="4 5">
    <name type="scientific">Aspergillus sclerotiicarbonarius (strain CBS 121057 / IBT 28362)</name>
    <dbReference type="NCBI Taxonomy" id="1448318"/>
    <lineage>
        <taxon>Eukaryota</taxon>
        <taxon>Fungi</taxon>
        <taxon>Dikarya</taxon>
        <taxon>Ascomycota</taxon>
        <taxon>Pezizomycotina</taxon>
        <taxon>Eurotiomycetes</taxon>
        <taxon>Eurotiomycetidae</taxon>
        <taxon>Eurotiales</taxon>
        <taxon>Aspergillaceae</taxon>
        <taxon>Aspergillus</taxon>
        <taxon>Aspergillus subgen. Circumdati</taxon>
    </lineage>
</organism>
<dbReference type="PROSITE" id="PS51421">
    <property type="entry name" value="RAS"/>
    <property type="match status" value="1"/>
</dbReference>
<dbReference type="NCBIfam" id="TIGR00231">
    <property type="entry name" value="small_GTP"/>
    <property type="match status" value="1"/>
</dbReference>
<dbReference type="STRING" id="1448318.A0A319EFR4"/>
<reference evidence="4 5" key="1">
    <citation type="submission" date="2018-02" db="EMBL/GenBank/DDBJ databases">
        <title>The genomes of Aspergillus section Nigri reveals drivers in fungal speciation.</title>
        <authorList>
            <consortium name="DOE Joint Genome Institute"/>
            <person name="Vesth T.C."/>
            <person name="Nybo J."/>
            <person name="Theobald S."/>
            <person name="Brandl J."/>
            <person name="Frisvad J.C."/>
            <person name="Nielsen K.F."/>
            <person name="Lyhne E.K."/>
            <person name="Kogle M.E."/>
            <person name="Kuo A."/>
            <person name="Riley R."/>
            <person name="Clum A."/>
            <person name="Nolan M."/>
            <person name="Lipzen A."/>
            <person name="Salamov A."/>
            <person name="Henrissat B."/>
            <person name="Wiebenga A."/>
            <person name="De vries R.P."/>
            <person name="Grigoriev I.V."/>
            <person name="Mortensen U.H."/>
            <person name="Andersen M.R."/>
            <person name="Baker S.E."/>
        </authorList>
    </citation>
    <scope>NUCLEOTIDE SEQUENCE [LARGE SCALE GENOMIC DNA]</scope>
    <source>
        <strain evidence="4 5">CBS 121057</strain>
    </source>
</reference>
<dbReference type="OrthoDB" id="25896at2759"/>
<dbReference type="PANTHER" id="PTHR24072">
    <property type="entry name" value="RHO FAMILY GTPASE"/>
    <property type="match status" value="1"/>
</dbReference>
<evidence type="ECO:0000256" key="2">
    <source>
        <dbReference type="ARBA" id="ARBA00022741"/>
    </source>
</evidence>
<dbReference type="CDD" id="cd00157">
    <property type="entry name" value="Rho"/>
    <property type="match status" value="1"/>
</dbReference>
<keyword evidence="5" id="KW-1185">Reference proteome</keyword>
<dbReference type="PROSITE" id="PS51420">
    <property type="entry name" value="RHO"/>
    <property type="match status" value="1"/>
</dbReference>
<dbReference type="InterPro" id="IPR027417">
    <property type="entry name" value="P-loop_NTPase"/>
</dbReference>
<dbReference type="GO" id="GO:0003924">
    <property type="term" value="F:GTPase activity"/>
    <property type="evidence" value="ECO:0007669"/>
    <property type="project" value="InterPro"/>
</dbReference>
<dbReference type="PRINTS" id="PR00449">
    <property type="entry name" value="RASTRNSFRMNG"/>
</dbReference>
<dbReference type="Pfam" id="PF00071">
    <property type="entry name" value="Ras"/>
    <property type="match status" value="1"/>
</dbReference>
<dbReference type="Gene3D" id="3.40.50.300">
    <property type="entry name" value="P-loop containing nucleotide triphosphate hydrolases"/>
    <property type="match status" value="1"/>
</dbReference>
<proteinExistence type="predicted"/>
<dbReference type="EMBL" id="KZ826329">
    <property type="protein sequence ID" value="PYI09142.1"/>
    <property type="molecule type" value="Genomic_DNA"/>
</dbReference>
<dbReference type="InterPro" id="IPR001806">
    <property type="entry name" value="Small_GTPase"/>
</dbReference>
<dbReference type="VEuPathDB" id="FungiDB:BO78DRAFT_384500"/>
<dbReference type="SMART" id="SM00175">
    <property type="entry name" value="RAB"/>
    <property type="match status" value="1"/>
</dbReference>
<dbReference type="GO" id="GO:0007264">
    <property type="term" value="P:small GTPase-mediated signal transduction"/>
    <property type="evidence" value="ECO:0007669"/>
    <property type="project" value="InterPro"/>
</dbReference>
<evidence type="ECO:0000313" key="4">
    <source>
        <dbReference type="EMBL" id="PYI09142.1"/>
    </source>
</evidence>
<evidence type="ECO:0000256" key="1">
    <source>
        <dbReference type="ARBA" id="ARBA00022481"/>
    </source>
</evidence>
<dbReference type="InterPro" id="IPR003578">
    <property type="entry name" value="Small_GTPase_Rho"/>
</dbReference>
<sequence length="210" mass="24153">MSLTQREFIVVGDSGSGKTSLLRAYLRKGYMNEPQSTVYDCHVANVKVDGRDMKLKLVDTPGKRRFRIFRSLNYRNAHGIILCFAVNDRDSFKRIGGGWITEIREFCLDTPIILVRCKMDLRQKPFEDIVSVRTARALQKEIGAYTYLECSAHEQSNVDEIFNCAIRSSIRKKARLIDGFLIPNISAVSWTHLWSINNVQPQSTHKVFHR</sequence>
<dbReference type="PROSITE" id="PS51419">
    <property type="entry name" value="RAB"/>
    <property type="match status" value="1"/>
</dbReference>
<evidence type="ECO:0000313" key="5">
    <source>
        <dbReference type="Proteomes" id="UP000248423"/>
    </source>
</evidence>
<dbReference type="SMART" id="SM00173">
    <property type="entry name" value="RAS"/>
    <property type="match status" value="1"/>
</dbReference>
<gene>
    <name evidence="4" type="ORF">BO78DRAFT_384500</name>
</gene>
<dbReference type="SUPFAM" id="SSF52540">
    <property type="entry name" value="P-loop containing nucleoside triphosphate hydrolases"/>
    <property type="match status" value="1"/>
</dbReference>
<dbReference type="AlphaFoldDB" id="A0A319EFR4"/>
<evidence type="ECO:0000256" key="3">
    <source>
        <dbReference type="ARBA" id="ARBA00023134"/>
    </source>
</evidence>
<dbReference type="InterPro" id="IPR005225">
    <property type="entry name" value="Small_GTP-bd"/>
</dbReference>
<dbReference type="SMART" id="SM00174">
    <property type="entry name" value="RHO"/>
    <property type="match status" value="1"/>
</dbReference>
<keyword evidence="3" id="KW-0342">GTP-binding</keyword>
<keyword evidence="1" id="KW-0488">Methylation</keyword>
<keyword evidence="2" id="KW-0547">Nucleotide-binding</keyword>
<accession>A0A319EFR4</accession>